<sequence>MQPHVETFTIRISEVDANRHLTPYALVNLLQEVAWNHADALGVSVYRLLEEGLTWILYRMKLEVVHWPQHRDTVRIETIPSGVEKRFFYRGFYIYDTAGTCIGQATSTWLVMDIRKRQLVTVPAFVQDTFIPFAGVAALPKADDRLPALAEPVTQRTFQIRTQDLDVNGHVNNSVYFQWLIESVPASSQPLVLRSLDVLFRAESSLADQIVAQVGEELPGRYVHRLLNQHGKELVQARSGWAAVAG</sequence>
<keyword evidence="6" id="KW-0443">Lipid metabolism</keyword>
<dbReference type="Gene3D" id="3.10.129.10">
    <property type="entry name" value="Hotdog Thioesterase"/>
    <property type="match status" value="1"/>
</dbReference>
<dbReference type="PANTHER" id="PTHR31727:SF6">
    <property type="entry name" value="OLEOYL-ACYL CARRIER PROTEIN THIOESTERASE 1, CHLOROPLASTIC"/>
    <property type="match status" value="1"/>
</dbReference>
<evidence type="ECO:0000259" key="8">
    <source>
        <dbReference type="Pfam" id="PF01643"/>
    </source>
</evidence>
<keyword evidence="7" id="KW-0275">Fatty acid biosynthesis</keyword>
<proteinExistence type="inferred from homology"/>
<evidence type="ECO:0000256" key="7">
    <source>
        <dbReference type="ARBA" id="ARBA00023160"/>
    </source>
</evidence>
<evidence type="ECO:0000259" key="9">
    <source>
        <dbReference type="Pfam" id="PF20791"/>
    </source>
</evidence>
<accession>A0ABP8L0N1</accession>
<keyword evidence="3" id="KW-0378">Hydrolase</keyword>
<comment type="caution">
    <text evidence="10">The sequence shown here is derived from an EMBL/GenBank/DDBJ whole genome shotgun (WGS) entry which is preliminary data.</text>
</comment>
<evidence type="ECO:0000313" key="10">
    <source>
        <dbReference type="EMBL" id="GAA4420066.1"/>
    </source>
</evidence>
<dbReference type="InterPro" id="IPR045023">
    <property type="entry name" value="FATA/B"/>
</dbReference>
<dbReference type="Proteomes" id="UP001500936">
    <property type="component" value="Unassembled WGS sequence"/>
</dbReference>
<evidence type="ECO:0000256" key="2">
    <source>
        <dbReference type="ARBA" id="ARBA00022516"/>
    </source>
</evidence>
<gene>
    <name evidence="10" type="ORF">GCM10023187_54970</name>
</gene>
<organism evidence="10 11">
    <name type="scientific">Nibrella viscosa</name>
    <dbReference type="NCBI Taxonomy" id="1084524"/>
    <lineage>
        <taxon>Bacteria</taxon>
        <taxon>Pseudomonadati</taxon>
        <taxon>Bacteroidota</taxon>
        <taxon>Cytophagia</taxon>
        <taxon>Cytophagales</taxon>
        <taxon>Spirosomataceae</taxon>
        <taxon>Nibrella</taxon>
    </lineage>
</organism>
<feature type="domain" description="Acyl-ACP thioesterase N-terminal hotdog" evidence="8">
    <location>
        <begin position="5"/>
        <end position="124"/>
    </location>
</feature>
<dbReference type="SUPFAM" id="SSF54637">
    <property type="entry name" value="Thioesterase/thiol ester dehydrase-isomerase"/>
    <property type="match status" value="2"/>
</dbReference>
<evidence type="ECO:0000256" key="4">
    <source>
        <dbReference type="ARBA" id="ARBA00022832"/>
    </source>
</evidence>
<keyword evidence="4" id="KW-0276">Fatty acid metabolism</keyword>
<keyword evidence="5" id="KW-0809">Transit peptide</keyword>
<dbReference type="Pfam" id="PF20791">
    <property type="entry name" value="Acyl-ACP_TE_C"/>
    <property type="match status" value="1"/>
</dbReference>
<evidence type="ECO:0000313" key="11">
    <source>
        <dbReference type="Proteomes" id="UP001500936"/>
    </source>
</evidence>
<name>A0ABP8L0N1_9BACT</name>
<keyword evidence="2" id="KW-0444">Lipid biosynthesis</keyword>
<dbReference type="RefSeq" id="WP_345271295.1">
    <property type="nucleotide sequence ID" value="NZ_BAABHB010000020.1"/>
</dbReference>
<dbReference type="PANTHER" id="PTHR31727">
    <property type="entry name" value="OLEOYL-ACYL CARRIER PROTEIN THIOESTERASE 1, CHLOROPLASTIC"/>
    <property type="match status" value="1"/>
</dbReference>
<dbReference type="EMBL" id="BAABHB010000020">
    <property type="protein sequence ID" value="GAA4420066.1"/>
    <property type="molecule type" value="Genomic_DNA"/>
</dbReference>
<evidence type="ECO:0000256" key="1">
    <source>
        <dbReference type="ARBA" id="ARBA00006500"/>
    </source>
</evidence>
<protein>
    <submittedName>
        <fullName evidence="10">Thioesterase</fullName>
    </submittedName>
</protein>
<feature type="domain" description="Acyl-ACP thioesterase-like C-terminal" evidence="9">
    <location>
        <begin position="154"/>
        <end position="242"/>
    </location>
</feature>
<evidence type="ECO:0000256" key="3">
    <source>
        <dbReference type="ARBA" id="ARBA00022801"/>
    </source>
</evidence>
<dbReference type="Pfam" id="PF01643">
    <property type="entry name" value="Acyl-ACP_TE"/>
    <property type="match status" value="1"/>
</dbReference>
<evidence type="ECO:0000256" key="6">
    <source>
        <dbReference type="ARBA" id="ARBA00023098"/>
    </source>
</evidence>
<dbReference type="InterPro" id="IPR049427">
    <property type="entry name" value="Acyl-ACP_TE_C"/>
</dbReference>
<dbReference type="InterPro" id="IPR002864">
    <property type="entry name" value="Acyl-ACP_thioesterase_NHD"/>
</dbReference>
<evidence type="ECO:0000256" key="5">
    <source>
        <dbReference type="ARBA" id="ARBA00022946"/>
    </source>
</evidence>
<dbReference type="InterPro" id="IPR029069">
    <property type="entry name" value="HotDog_dom_sf"/>
</dbReference>
<reference evidence="11" key="1">
    <citation type="journal article" date="2019" name="Int. J. Syst. Evol. Microbiol.">
        <title>The Global Catalogue of Microorganisms (GCM) 10K type strain sequencing project: providing services to taxonomists for standard genome sequencing and annotation.</title>
        <authorList>
            <consortium name="The Broad Institute Genomics Platform"/>
            <consortium name="The Broad Institute Genome Sequencing Center for Infectious Disease"/>
            <person name="Wu L."/>
            <person name="Ma J."/>
        </authorList>
    </citation>
    <scope>NUCLEOTIDE SEQUENCE [LARGE SCALE GENOMIC DNA]</scope>
    <source>
        <strain evidence="11">JCM 17925</strain>
    </source>
</reference>
<comment type="similarity">
    <text evidence="1">Belongs to the acyl-ACP thioesterase family.</text>
</comment>
<dbReference type="CDD" id="cd00586">
    <property type="entry name" value="4HBT"/>
    <property type="match status" value="1"/>
</dbReference>
<keyword evidence="11" id="KW-1185">Reference proteome</keyword>